<evidence type="ECO:0000256" key="1">
    <source>
        <dbReference type="ARBA" id="ARBA00022670"/>
    </source>
</evidence>
<dbReference type="InterPro" id="IPR009003">
    <property type="entry name" value="Peptidase_S1_PA"/>
</dbReference>
<keyword evidence="6" id="KW-1185">Reference proteome</keyword>
<dbReference type="SUPFAM" id="SSF50494">
    <property type="entry name" value="Trypsin-like serine proteases"/>
    <property type="match status" value="1"/>
</dbReference>
<dbReference type="RefSeq" id="WP_182501701.1">
    <property type="nucleotide sequence ID" value="NZ_JACJHX010000002.1"/>
</dbReference>
<proteinExistence type="predicted"/>
<evidence type="ECO:0000313" key="6">
    <source>
        <dbReference type="Proteomes" id="UP000626697"/>
    </source>
</evidence>
<dbReference type="PANTHER" id="PTHR43343">
    <property type="entry name" value="PEPTIDASE S12"/>
    <property type="match status" value="1"/>
</dbReference>
<organism evidence="5 6">
    <name type="scientific">Peribacillus huizhouensis</name>
    <dbReference type="NCBI Taxonomy" id="1501239"/>
    <lineage>
        <taxon>Bacteria</taxon>
        <taxon>Bacillati</taxon>
        <taxon>Bacillota</taxon>
        <taxon>Bacilli</taxon>
        <taxon>Bacillales</taxon>
        <taxon>Bacillaceae</taxon>
        <taxon>Peribacillus</taxon>
    </lineage>
</organism>
<dbReference type="Gene3D" id="2.40.10.120">
    <property type="match status" value="1"/>
</dbReference>
<dbReference type="InterPro" id="IPR051201">
    <property type="entry name" value="Chloro_Bact_Ser_Proteases"/>
</dbReference>
<protein>
    <recommendedName>
        <fullName evidence="7">Serine protease</fullName>
    </recommendedName>
</protein>
<accession>A0ABR6CM41</accession>
<evidence type="ECO:0000256" key="3">
    <source>
        <dbReference type="ARBA" id="ARBA00022825"/>
    </source>
</evidence>
<evidence type="ECO:0000256" key="2">
    <source>
        <dbReference type="ARBA" id="ARBA00022801"/>
    </source>
</evidence>
<dbReference type="Pfam" id="PF13365">
    <property type="entry name" value="Trypsin_2"/>
    <property type="match status" value="1"/>
</dbReference>
<dbReference type="Proteomes" id="UP000626697">
    <property type="component" value="Unassembled WGS sequence"/>
</dbReference>
<gene>
    <name evidence="5" type="ORF">HNP81_000918</name>
</gene>
<dbReference type="PANTHER" id="PTHR43343:SF3">
    <property type="entry name" value="PROTEASE DO-LIKE 8, CHLOROPLASTIC"/>
    <property type="match status" value="1"/>
</dbReference>
<comment type="caution">
    <text evidence="5">The sequence shown here is derived from an EMBL/GenBank/DDBJ whole genome shotgun (WGS) entry which is preliminary data.</text>
</comment>
<dbReference type="InterPro" id="IPR001940">
    <property type="entry name" value="Peptidase_S1C"/>
</dbReference>
<feature type="region of interest" description="Disordered" evidence="4">
    <location>
        <begin position="327"/>
        <end position="358"/>
    </location>
</feature>
<evidence type="ECO:0008006" key="7">
    <source>
        <dbReference type="Google" id="ProtNLM"/>
    </source>
</evidence>
<dbReference type="EMBL" id="JACJHX010000002">
    <property type="protein sequence ID" value="MBA9025635.1"/>
    <property type="molecule type" value="Genomic_DNA"/>
</dbReference>
<keyword evidence="1" id="KW-0645">Protease</keyword>
<evidence type="ECO:0000256" key="4">
    <source>
        <dbReference type="SAM" id="MobiDB-lite"/>
    </source>
</evidence>
<evidence type="ECO:0000313" key="5">
    <source>
        <dbReference type="EMBL" id="MBA9025635.1"/>
    </source>
</evidence>
<name>A0ABR6CM41_9BACI</name>
<sequence length="358" mass="40067">MKTVTEPVKQVMEEQAKPVVLPAKKTEAQVESKKDITDVIAEQQTKVYTIYTESAQGSGFLMNHKGDIVTNAHVVEGYVQAIVKNSDGSEYGGQVIGYSNNTDIAIIRVPELAGKEPMALETSNQTLIGEEVIALGSPHGLENTATIGYITGVGRNFYIGNRSYENIYQMSAAISPGSSGGPLLSKKSGKTIAINSAKMIGEEAIGFSIPVKDVYSILQDWVEQPLTEQEIFDLFYNEYGEYYYQDLWEDEEYWYFDGGEYSEEEPDTYVENPSDEEIDSSYTQDAFDDDSYYQRTDDSIGYEELEDNQTYEEYVEPVDTEDFLEDEEPIENEDPALYQAPFPNDENIEGNGLNGEGE</sequence>
<keyword evidence="3" id="KW-0720">Serine protease</keyword>
<dbReference type="PRINTS" id="PR00834">
    <property type="entry name" value="PROTEASES2C"/>
</dbReference>
<reference evidence="5 6" key="1">
    <citation type="submission" date="2020-08" db="EMBL/GenBank/DDBJ databases">
        <title>Genomic Encyclopedia of Type Strains, Phase IV (KMG-IV): sequencing the most valuable type-strain genomes for metagenomic binning, comparative biology and taxonomic classification.</title>
        <authorList>
            <person name="Goeker M."/>
        </authorList>
    </citation>
    <scope>NUCLEOTIDE SEQUENCE [LARGE SCALE GENOMIC DNA]</scope>
    <source>
        <strain evidence="5 6">DSM 105481</strain>
    </source>
</reference>
<keyword evidence="2" id="KW-0378">Hydrolase</keyword>